<evidence type="ECO:0000256" key="11">
    <source>
        <dbReference type="RuleBase" id="RU003357"/>
    </source>
</evidence>
<evidence type="ECO:0000256" key="8">
    <source>
        <dbReference type="ARBA" id="ARBA00023170"/>
    </source>
</evidence>
<dbReference type="SUPFAM" id="SSF56935">
    <property type="entry name" value="Porins"/>
    <property type="match status" value="1"/>
</dbReference>
<evidence type="ECO:0000313" key="16">
    <source>
        <dbReference type="Proteomes" id="UP000185812"/>
    </source>
</evidence>
<gene>
    <name evidence="15" type="ORF">SAMN04488087_0612</name>
</gene>
<reference evidence="16" key="1">
    <citation type="submission" date="2016-11" db="EMBL/GenBank/DDBJ databases">
        <authorList>
            <person name="Varghese N."/>
            <person name="Submissions S."/>
        </authorList>
    </citation>
    <scope>NUCLEOTIDE SEQUENCE [LARGE SCALE GENOMIC DNA]</scope>
    <source>
        <strain evidence="16">DSM 22212</strain>
    </source>
</reference>
<proteinExistence type="inferred from homology"/>
<evidence type="ECO:0000256" key="7">
    <source>
        <dbReference type="ARBA" id="ARBA00023136"/>
    </source>
</evidence>
<feature type="domain" description="TonB-dependent receptor plug" evidence="14">
    <location>
        <begin position="133"/>
        <end position="226"/>
    </location>
</feature>
<evidence type="ECO:0000313" key="15">
    <source>
        <dbReference type="EMBL" id="SHK19315.1"/>
    </source>
</evidence>
<evidence type="ECO:0000256" key="2">
    <source>
        <dbReference type="ARBA" id="ARBA00022448"/>
    </source>
</evidence>
<evidence type="ECO:0000256" key="4">
    <source>
        <dbReference type="ARBA" id="ARBA00022692"/>
    </source>
</evidence>
<dbReference type="Gene3D" id="2.40.170.20">
    <property type="entry name" value="TonB-dependent receptor, beta-barrel domain"/>
    <property type="match status" value="1"/>
</dbReference>
<dbReference type="InterPro" id="IPR039426">
    <property type="entry name" value="TonB-dep_rcpt-like"/>
</dbReference>
<dbReference type="AlphaFoldDB" id="A0A1M6QGL8"/>
<dbReference type="InterPro" id="IPR037066">
    <property type="entry name" value="Plug_dom_sf"/>
</dbReference>
<keyword evidence="16" id="KW-1185">Reference proteome</keyword>
<keyword evidence="4 10" id="KW-0812">Transmembrane</keyword>
<keyword evidence="2 10" id="KW-0813">Transport</keyword>
<dbReference type="Proteomes" id="UP000185812">
    <property type="component" value="Unassembled WGS sequence"/>
</dbReference>
<feature type="signal peptide" evidence="12">
    <location>
        <begin position="1"/>
        <end position="28"/>
    </location>
</feature>
<evidence type="ECO:0000256" key="3">
    <source>
        <dbReference type="ARBA" id="ARBA00022452"/>
    </source>
</evidence>
<dbReference type="SUPFAM" id="SSF49464">
    <property type="entry name" value="Carboxypeptidase regulatory domain-like"/>
    <property type="match status" value="1"/>
</dbReference>
<dbReference type="PROSITE" id="PS52016">
    <property type="entry name" value="TONB_DEPENDENT_REC_3"/>
    <property type="match status" value="1"/>
</dbReference>
<dbReference type="EMBL" id="FRAU01000001">
    <property type="protein sequence ID" value="SHK19315.1"/>
    <property type="molecule type" value="Genomic_DNA"/>
</dbReference>
<dbReference type="InterPro" id="IPR008969">
    <property type="entry name" value="CarboxyPept-like_regulatory"/>
</dbReference>
<dbReference type="Gene3D" id="2.60.40.1120">
    <property type="entry name" value="Carboxypeptidase-like, regulatory domain"/>
    <property type="match status" value="1"/>
</dbReference>
<dbReference type="InterPro" id="IPR012910">
    <property type="entry name" value="Plug_dom"/>
</dbReference>
<keyword evidence="8 15" id="KW-0675">Receptor</keyword>
<dbReference type="PANTHER" id="PTHR30069">
    <property type="entry name" value="TONB-DEPENDENT OUTER MEMBRANE RECEPTOR"/>
    <property type="match status" value="1"/>
</dbReference>
<evidence type="ECO:0000256" key="1">
    <source>
        <dbReference type="ARBA" id="ARBA00004571"/>
    </source>
</evidence>
<feature type="domain" description="TonB-dependent receptor-like beta-barrel" evidence="13">
    <location>
        <begin position="332"/>
        <end position="761"/>
    </location>
</feature>
<keyword evidence="3 10" id="KW-1134">Transmembrane beta strand</keyword>
<dbReference type="InterPro" id="IPR036942">
    <property type="entry name" value="Beta-barrel_TonB_sf"/>
</dbReference>
<evidence type="ECO:0000259" key="13">
    <source>
        <dbReference type="Pfam" id="PF00593"/>
    </source>
</evidence>
<dbReference type="GO" id="GO:0015344">
    <property type="term" value="F:siderophore uptake transmembrane transporter activity"/>
    <property type="evidence" value="ECO:0007669"/>
    <property type="project" value="TreeGrafter"/>
</dbReference>
<dbReference type="Pfam" id="PF13715">
    <property type="entry name" value="CarbopepD_reg_2"/>
    <property type="match status" value="1"/>
</dbReference>
<comment type="subcellular location">
    <subcellularLocation>
        <location evidence="1 10">Cell outer membrane</location>
        <topology evidence="1 10">Multi-pass membrane protein</topology>
    </subcellularLocation>
</comment>
<keyword evidence="9 10" id="KW-0998">Cell outer membrane</keyword>
<dbReference type="GO" id="GO:0009279">
    <property type="term" value="C:cell outer membrane"/>
    <property type="evidence" value="ECO:0007669"/>
    <property type="project" value="UniProtKB-SubCell"/>
</dbReference>
<evidence type="ECO:0000256" key="12">
    <source>
        <dbReference type="SAM" id="SignalP"/>
    </source>
</evidence>
<keyword evidence="7 10" id="KW-0472">Membrane</keyword>
<feature type="chain" id="PRO_5012296866" evidence="12">
    <location>
        <begin position="29"/>
        <end position="824"/>
    </location>
</feature>
<name>A0A1M6QGL8_9BACT</name>
<dbReference type="Pfam" id="PF00593">
    <property type="entry name" value="TonB_dep_Rec_b-barrel"/>
    <property type="match status" value="1"/>
</dbReference>
<evidence type="ECO:0000259" key="14">
    <source>
        <dbReference type="Pfam" id="PF07715"/>
    </source>
</evidence>
<organism evidence="15 16">
    <name type="scientific">Rhodothermus profundi</name>
    <dbReference type="NCBI Taxonomy" id="633813"/>
    <lineage>
        <taxon>Bacteria</taxon>
        <taxon>Pseudomonadati</taxon>
        <taxon>Rhodothermota</taxon>
        <taxon>Rhodothermia</taxon>
        <taxon>Rhodothermales</taxon>
        <taxon>Rhodothermaceae</taxon>
        <taxon>Rhodothermus</taxon>
    </lineage>
</organism>
<protein>
    <submittedName>
        <fullName evidence="15">Outer membrane receptor proteins, mostly Fe transport</fullName>
    </submittedName>
</protein>
<dbReference type="GO" id="GO:0044718">
    <property type="term" value="P:siderophore transmembrane transport"/>
    <property type="evidence" value="ECO:0007669"/>
    <property type="project" value="TreeGrafter"/>
</dbReference>
<comment type="similarity">
    <text evidence="10 11">Belongs to the TonB-dependent receptor family.</text>
</comment>
<accession>A0A1M6QGL8</accession>
<evidence type="ECO:0000256" key="9">
    <source>
        <dbReference type="ARBA" id="ARBA00023237"/>
    </source>
</evidence>
<dbReference type="Gene3D" id="2.170.130.10">
    <property type="entry name" value="TonB-dependent receptor, plug domain"/>
    <property type="match status" value="1"/>
</dbReference>
<evidence type="ECO:0000256" key="10">
    <source>
        <dbReference type="PROSITE-ProRule" id="PRU01360"/>
    </source>
</evidence>
<dbReference type="Pfam" id="PF07715">
    <property type="entry name" value="Plug"/>
    <property type="match status" value="1"/>
</dbReference>
<keyword evidence="6 11" id="KW-0798">TonB box</keyword>
<evidence type="ECO:0000256" key="6">
    <source>
        <dbReference type="ARBA" id="ARBA00023077"/>
    </source>
</evidence>
<keyword evidence="5 12" id="KW-0732">Signal</keyword>
<dbReference type="STRING" id="633813.SAMN04488087_0612"/>
<sequence>MPRGGGRGMVRSSLAFLVLLLPATLAQAQGWGRVTGRVTDAETGAPLAAVTVLVDGTNYGTATDEAGRYQLRLPAGRYVLRFSAIGYETRRDSVTVARDQTTRLDVQLAVQVVELADVTVEAQAVETEAGVFTIDPETAQRIPAPLSSGFRALKVLPGVVSNNELSYQYSVRGGGYNENLVFIDGFEVYLPFRAQKGEQEGLGLLNLALTDRVTLYAGGFPARYGGKLSSALEVRYRRPYQEPLRGSATLSLLDAGLAAGASALNGKVGWMLGIRKARARRFFSTQELKGNYQPDYTDLQGTLTLRPSARYTLEFLGIVARHDFLLDPGTRKTYFGTVSFDPTQPSNLESIWLDYEGEERAGFRTYFGGARLSSWLSPGFRLSHEVAYFETVENEYRDVRARAVLYQVDPGSGEHVPEGAARQQDTADNQVRVQTWTAAQRWQFYPQGHALEAGVYVRHLVFTDRLNERSVAVGADPSGSGLLRVVLDSLNARARLGTWQSGGYVQDAIELLPENRLLVTLGARLDYFAFNGEWTFSPRLSVRYKASDVLTLTGAWGIYYQPPSYQELRGQPSPERPLRDQLNRNLKAQRAHLVVAGAEYFLPRKRLYLRAEAYWKDLDRLISYEVENVRLEYSGLNDSYGYAYGLDLQVRGEFVPGVESWVNYGFLVTREHFLPAYQNAYNEGWRPRPTDQRHTLSLFVQDYVPGDPTWKLHLRILFGSGLPYTPPVPGRRVGTYVAQVPGPRMSARYPEYRRVDMGATKELELTRLPDGRPVYLELSGELLNVFDMTNTVDYTWIPGQNGIWKRIPTRLTPRTFNLRLRVRF</sequence>
<dbReference type="PANTHER" id="PTHR30069:SF29">
    <property type="entry name" value="HEMOGLOBIN AND HEMOGLOBIN-HAPTOGLOBIN-BINDING PROTEIN 1-RELATED"/>
    <property type="match status" value="1"/>
</dbReference>
<evidence type="ECO:0000256" key="5">
    <source>
        <dbReference type="ARBA" id="ARBA00022729"/>
    </source>
</evidence>
<dbReference type="InterPro" id="IPR000531">
    <property type="entry name" value="Beta-barrel_TonB"/>
</dbReference>